<dbReference type="EC" id="1.-.-.-" evidence="3"/>
<dbReference type="Pfam" id="PF01266">
    <property type="entry name" value="DAO"/>
    <property type="match status" value="1"/>
</dbReference>
<accession>A0ABU8ENG6</accession>
<dbReference type="InterPro" id="IPR036188">
    <property type="entry name" value="FAD/NAD-bd_sf"/>
</dbReference>
<reference evidence="3 4" key="1">
    <citation type="submission" date="2023-12" db="EMBL/GenBank/DDBJ databases">
        <title>Friends and Foes: Symbiotic and Algicidal bacterial influence on Karenia brevis blooms.</title>
        <authorList>
            <person name="Fei C."/>
            <person name="Mohamed A.R."/>
            <person name="Booker A."/>
            <person name="Arshad M."/>
            <person name="Klass S."/>
            <person name="Ahn S."/>
            <person name="Gilbert P.M."/>
            <person name="Heil C.A."/>
            <person name="Martinez J.M."/>
            <person name="Amin S.A."/>
        </authorList>
    </citation>
    <scope>NUCLEOTIDE SEQUENCE [LARGE SCALE GENOMIC DNA]</scope>
    <source>
        <strain evidence="3 4">CE15</strain>
    </source>
</reference>
<evidence type="ECO:0000313" key="4">
    <source>
        <dbReference type="Proteomes" id="UP001382455"/>
    </source>
</evidence>
<dbReference type="EMBL" id="JBAWKS010000001">
    <property type="protein sequence ID" value="MEI4548509.1"/>
    <property type="molecule type" value="Genomic_DNA"/>
</dbReference>
<evidence type="ECO:0000259" key="2">
    <source>
        <dbReference type="Pfam" id="PF01266"/>
    </source>
</evidence>
<name>A0ABU8ENG6_9GAMM</name>
<evidence type="ECO:0000313" key="3">
    <source>
        <dbReference type="EMBL" id="MEI4548509.1"/>
    </source>
</evidence>
<dbReference type="Proteomes" id="UP001382455">
    <property type="component" value="Unassembled WGS sequence"/>
</dbReference>
<dbReference type="PANTHER" id="PTHR13847">
    <property type="entry name" value="SARCOSINE DEHYDROGENASE-RELATED"/>
    <property type="match status" value="1"/>
</dbReference>
<keyword evidence="4" id="KW-1185">Reference proteome</keyword>
<proteinExistence type="predicted"/>
<keyword evidence="1 3" id="KW-0560">Oxidoreductase</keyword>
<sequence length="449" mass="49983">MNQLYDPLQHPHCQGQTFAPSYWASTIELPMAKSSVTSQQQFDVAIIGGGYSGLLTAYHLATEYHLDVCVLEANQVGFGASARNAGFVLKGSGRLSYPQMTEKWGVDVSKGIYAEFSDAVNRVEQLITKHDIACDKQENGYLKIAHNQNALQTLNAQAEYIQTHLQSSSTPPCQWLNQDELSAHYMKNQQAYGALRYSDSFGVNPLKLLLGYRTAMLESGVTLFENALVDNITETASGFQLSVNGCQLSCNKLVIAGNAYNSKLTHKAINNRYLPILSSIFVSKPLTAQQLAESGLQTNQVCMDTRTLKYYYRLLPDNRLLFGGRGAVYAKHQNKSVYLTNLKKGLSDCFPSLGNIEHDYYWNGFIAAALDDMPHINFDGKLGFILGYCGAGVSFSAQAGYRMAQMVAGKTVPNLPLYNTPLPYLPFPHFRRLGQFAYYQYAQVKDRFY</sequence>
<comment type="caution">
    <text evidence="3">The sequence shown here is derived from an EMBL/GenBank/DDBJ whole genome shotgun (WGS) entry which is preliminary data.</text>
</comment>
<dbReference type="GO" id="GO:0016491">
    <property type="term" value="F:oxidoreductase activity"/>
    <property type="evidence" value="ECO:0007669"/>
    <property type="project" value="UniProtKB-KW"/>
</dbReference>
<protein>
    <submittedName>
        <fullName evidence="3">FAD-dependent oxidoreductase</fullName>
        <ecNumber evidence="3">1.-.-.-</ecNumber>
    </submittedName>
</protein>
<evidence type="ECO:0000256" key="1">
    <source>
        <dbReference type="ARBA" id="ARBA00023002"/>
    </source>
</evidence>
<dbReference type="SUPFAM" id="SSF51905">
    <property type="entry name" value="FAD/NAD(P)-binding domain"/>
    <property type="match status" value="1"/>
</dbReference>
<feature type="domain" description="FAD dependent oxidoreductase" evidence="2">
    <location>
        <begin position="43"/>
        <end position="406"/>
    </location>
</feature>
<dbReference type="InterPro" id="IPR006076">
    <property type="entry name" value="FAD-dep_OxRdtase"/>
</dbReference>
<dbReference type="Gene3D" id="3.30.9.10">
    <property type="entry name" value="D-Amino Acid Oxidase, subunit A, domain 2"/>
    <property type="match status" value="1"/>
</dbReference>
<organism evidence="3 4">
    <name type="scientific">Pseudoalteromonas spongiae</name>
    <dbReference type="NCBI Taxonomy" id="298657"/>
    <lineage>
        <taxon>Bacteria</taxon>
        <taxon>Pseudomonadati</taxon>
        <taxon>Pseudomonadota</taxon>
        <taxon>Gammaproteobacteria</taxon>
        <taxon>Alteromonadales</taxon>
        <taxon>Pseudoalteromonadaceae</taxon>
        <taxon>Pseudoalteromonas</taxon>
    </lineage>
</organism>
<dbReference type="PANTHER" id="PTHR13847:SF281">
    <property type="entry name" value="FAD DEPENDENT OXIDOREDUCTASE DOMAIN-CONTAINING PROTEIN"/>
    <property type="match status" value="1"/>
</dbReference>
<gene>
    <name evidence="3" type="ORF">WAE96_02170</name>
</gene>
<dbReference type="Gene3D" id="3.50.50.60">
    <property type="entry name" value="FAD/NAD(P)-binding domain"/>
    <property type="match status" value="1"/>
</dbReference>
<dbReference type="RefSeq" id="WP_336434453.1">
    <property type="nucleotide sequence ID" value="NZ_JBAWKS010000001.1"/>
</dbReference>